<protein>
    <submittedName>
        <fullName evidence="3">Uncharacterized protein</fullName>
    </submittedName>
</protein>
<dbReference type="AlphaFoldDB" id="A0A919M6Z3"/>
<feature type="transmembrane region" description="Helical" evidence="2">
    <location>
        <begin position="58"/>
        <end position="81"/>
    </location>
</feature>
<evidence type="ECO:0000313" key="4">
    <source>
        <dbReference type="Proteomes" id="UP000619479"/>
    </source>
</evidence>
<evidence type="ECO:0000256" key="1">
    <source>
        <dbReference type="SAM" id="MobiDB-lite"/>
    </source>
</evidence>
<organism evidence="3 4">
    <name type="scientific">Actinoplanes cyaneus</name>
    <dbReference type="NCBI Taxonomy" id="52696"/>
    <lineage>
        <taxon>Bacteria</taxon>
        <taxon>Bacillati</taxon>
        <taxon>Actinomycetota</taxon>
        <taxon>Actinomycetes</taxon>
        <taxon>Micromonosporales</taxon>
        <taxon>Micromonosporaceae</taxon>
        <taxon>Actinoplanes</taxon>
    </lineage>
</organism>
<accession>A0A919M6Z3</accession>
<dbReference type="EMBL" id="BOMH01000019">
    <property type="protein sequence ID" value="GID64909.1"/>
    <property type="molecule type" value="Genomic_DNA"/>
</dbReference>
<keyword evidence="2" id="KW-0472">Membrane</keyword>
<keyword evidence="4" id="KW-1185">Reference proteome</keyword>
<comment type="caution">
    <text evidence="3">The sequence shown here is derived from an EMBL/GenBank/DDBJ whole genome shotgun (WGS) entry which is preliminary data.</text>
</comment>
<proteinExistence type="predicted"/>
<keyword evidence="2" id="KW-1133">Transmembrane helix</keyword>
<feature type="region of interest" description="Disordered" evidence="1">
    <location>
        <begin position="197"/>
        <end position="231"/>
    </location>
</feature>
<name>A0A919M6Z3_9ACTN</name>
<evidence type="ECO:0000313" key="3">
    <source>
        <dbReference type="EMBL" id="GID64909.1"/>
    </source>
</evidence>
<gene>
    <name evidence="3" type="ORF">Acy02nite_27900</name>
</gene>
<sequence>MTLYFDLPRTTPVSADPSPWRNYEPSPRLVHAAVGTGLLSVLILAAGVWSLILRDATAALACGVAVLILGHLFGLLLRLWVHPYNTGDRMRIAGIDDGSPGLTFGYSGRLYYWYAGFLTLLTIAQLALITSAPPLAAGALLTGTTLVVLLRRAPGRLALTPDGVYHHGIWTQQFTPWEAIHAIAAGEHAHIPVIGIPAGPSPETRTRHTLSRLSKPRALSRPPKPRTLSRASEQMTIQVPWLAVDPALVLQALRWYHANPTHRFELSYQIAVDRTRQRAWHLH</sequence>
<dbReference type="RefSeq" id="WP_203740596.1">
    <property type="nucleotide sequence ID" value="NZ_BAAAUC010000044.1"/>
</dbReference>
<feature type="transmembrane region" description="Helical" evidence="2">
    <location>
        <begin position="110"/>
        <end position="128"/>
    </location>
</feature>
<evidence type="ECO:0000256" key="2">
    <source>
        <dbReference type="SAM" id="Phobius"/>
    </source>
</evidence>
<dbReference type="Proteomes" id="UP000619479">
    <property type="component" value="Unassembled WGS sequence"/>
</dbReference>
<feature type="transmembrane region" description="Helical" evidence="2">
    <location>
        <begin position="29"/>
        <end position="52"/>
    </location>
</feature>
<keyword evidence="2" id="KW-0812">Transmembrane</keyword>
<reference evidence="3" key="1">
    <citation type="submission" date="2021-01" db="EMBL/GenBank/DDBJ databases">
        <title>Whole genome shotgun sequence of Actinoplanes cyaneus NBRC 14990.</title>
        <authorList>
            <person name="Komaki H."/>
            <person name="Tamura T."/>
        </authorList>
    </citation>
    <scope>NUCLEOTIDE SEQUENCE</scope>
    <source>
        <strain evidence="3">NBRC 14990</strain>
    </source>
</reference>